<evidence type="ECO:0000256" key="1">
    <source>
        <dbReference type="SAM" id="Phobius"/>
    </source>
</evidence>
<dbReference type="OrthoDB" id="8536716at2"/>
<feature type="transmembrane region" description="Helical" evidence="1">
    <location>
        <begin position="90"/>
        <end position="110"/>
    </location>
</feature>
<feature type="transmembrane region" description="Helical" evidence="1">
    <location>
        <begin position="211"/>
        <end position="233"/>
    </location>
</feature>
<organism evidence="2 3">
    <name type="scientific">Myroides marinus</name>
    <dbReference type="NCBI Taxonomy" id="703342"/>
    <lineage>
        <taxon>Bacteria</taxon>
        <taxon>Pseudomonadati</taxon>
        <taxon>Bacteroidota</taxon>
        <taxon>Flavobacteriia</taxon>
        <taxon>Flavobacteriales</taxon>
        <taxon>Flavobacteriaceae</taxon>
        <taxon>Myroides</taxon>
    </lineage>
</organism>
<dbReference type="Proteomes" id="UP000076630">
    <property type="component" value="Unassembled WGS sequence"/>
</dbReference>
<dbReference type="InterPro" id="IPR021737">
    <property type="entry name" value="Phage_phiKZ_Orf197"/>
</dbReference>
<dbReference type="RefSeq" id="WP_038987376.1">
    <property type="nucleotide sequence ID" value="NZ_JWJO01000046.1"/>
</dbReference>
<feature type="transmembrane region" description="Helical" evidence="1">
    <location>
        <begin position="125"/>
        <end position="142"/>
    </location>
</feature>
<feature type="transmembrane region" description="Helical" evidence="1">
    <location>
        <begin position="36"/>
        <end position="55"/>
    </location>
</feature>
<evidence type="ECO:0008006" key="4">
    <source>
        <dbReference type="Google" id="ProtNLM"/>
    </source>
</evidence>
<evidence type="ECO:0000313" key="3">
    <source>
        <dbReference type="Proteomes" id="UP000076630"/>
    </source>
</evidence>
<keyword evidence="1" id="KW-1133">Transmembrane helix</keyword>
<reference evidence="2 3" key="1">
    <citation type="submission" date="2016-01" db="EMBL/GenBank/DDBJ databases">
        <title>Whole genome sequencing of Myroides marinus L41.</title>
        <authorList>
            <person name="Hong K.W."/>
        </authorList>
    </citation>
    <scope>NUCLEOTIDE SEQUENCE [LARGE SCALE GENOMIC DNA]</scope>
    <source>
        <strain evidence="2 3">L41</strain>
    </source>
</reference>
<keyword evidence="1" id="KW-0812">Transmembrane</keyword>
<dbReference type="AlphaFoldDB" id="A0A161S7D3"/>
<keyword evidence="3" id="KW-1185">Reference proteome</keyword>
<protein>
    <recommendedName>
        <fullName evidence="4">DUF3307 domain-containing protein</fullName>
    </recommendedName>
</protein>
<accession>A0A161S7D3</accession>
<proteinExistence type="predicted"/>
<sequence>MLLLIVKIVFAHLLGDFVLQTNKMVKDINEKGIKSIALFAHTAIHLILLLVVTGFESKYILGVWMLVFSHLVVDIFTKIYLAKKINSIKVLLLDQVLHALCIAGFVYYYYPYAIDWDIVIGKNAIALYSALVLLVYVSPIVIKKIIEQFKFTVPNNGLDNAGKYIGILERLFIFLFVVLQRWEGIGFLLAAKSIFRFGDLKANKEIKLTEYILIGTLISFGMGIGIALLYNLIVSL</sequence>
<evidence type="ECO:0000313" key="2">
    <source>
        <dbReference type="EMBL" id="KZE81034.1"/>
    </source>
</evidence>
<comment type="caution">
    <text evidence="2">The sequence shown here is derived from an EMBL/GenBank/DDBJ whole genome shotgun (WGS) entry which is preliminary data.</text>
</comment>
<dbReference type="Pfam" id="PF11750">
    <property type="entry name" value="DUF3307"/>
    <property type="match status" value="1"/>
</dbReference>
<dbReference type="EMBL" id="LQNU01000054">
    <property type="protein sequence ID" value="KZE81034.1"/>
    <property type="molecule type" value="Genomic_DNA"/>
</dbReference>
<feature type="transmembrane region" description="Helical" evidence="1">
    <location>
        <begin position="61"/>
        <end position="81"/>
    </location>
</feature>
<name>A0A161S7D3_9FLAO</name>
<keyword evidence="1" id="KW-0472">Membrane</keyword>
<gene>
    <name evidence="2" type="ORF">AV926_09695</name>
</gene>